<evidence type="ECO:0000313" key="4">
    <source>
        <dbReference type="EMBL" id="CAE4571845.1"/>
    </source>
</evidence>
<name>A0A7S4Q5N7_9DINO</name>
<feature type="compositionally biased region" description="Polar residues" evidence="1">
    <location>
        <begin position="219"/>
        <end position="230"/>
    </location>
</feature>
<keyword evidence="2" id="KW-1133">Transmembrane helix</keyword>
<organism evidence="4">
    <name type="scientific">Alexandrium monilatum</name>
    <dbReference type="NCBI Taxonomy" id="311494"/>
    <lineage>
        <taxon>Eukaryota</taxon>
        <taxon>Sar</taxon>
        <taxon>Alveolata</taxon>
        <taxon>Dinophyceae</taxon>
        <taxon>Gonyaulacales</taxon>
        <taxon>Pyrocystaceae</taxon>
        <taxon>Alexandrium</taxon>
    </lineage>
</organism>
<protein>
    <recommendedName>
        <fullName evidence="5">Altered inheritance of mitochondria protein 24, mitochondrial</fullName>
    </recommendedName>
</protein>
<evidence type="ECO:0008006" key="5">
    <source>
        <dbReference type="Google" id="ProtNLM"/>
    </source>
</evidence>
<feature type="signal peptide" evidence="3">
    <location>
        <begin position="1"/>
        <end position="30"/>
    </location>
</feature>
<evidence type="ECO:0000256" key="2">
    <source>
        <dbReference type="SAM" id="Phobius"/>
    </source>
</evidence>
<proteinExistence type="predicted"/>
<evidence type="ECO:0000256" key="3">
    <source>
        <dbReference type="SAM" id="SignalP"/>
    </source>
</evidence>
<keyword evidence="3" id="KW-0732">Signal</keyword>
<feature type="region of interest" description="Disordered" evidence="1">
    <location>
        <begin position="193"/>
        <end position="251"/>
    </location>
</feature>
<dbReference type="AlphaFoldDB" id="A0A7S4Q5N7"/>
<reference evidence="4" key="1">
    <citation type="submission" date="2021-01" db="EMBL/GenBank/DDBJ databases">
        <authorList>
            <person name="Corre E."/>
            <person name="Pelletier E."/>
            <person name="Niang G."/>
            <person name="Scheremetjew M."/>
            <person name="Finn R."/>
            <person name="Kale V."/>
            <person name="Holt S."/>
            <person name="Cochrane G."/>
            <person name="Meng A."/>
            <person name="Brown T."/>
            <person name="Cohen L."/>
        </authorList>
    </citation>
    <scope>NUCLEOTIDE SEQUENCE</scope>
    <source>
        <strain evidence="4">CCMP3105</strain>
    </source>
</reference>
<feature type="chain" id="PRO_5031355146" description="Altered inheritance of mitochondria protein 24, mitochondrial" evidence="3">
    <location>
        <begin position="31"/>
        <end position="494"/>
    </location>
</feature>
<feature type="transmembrane region" description="Helical" evidence="2">
    <location>
        <begin position="163"/>
        <end position="184"/>
    </location>
</feature>
<feature type="region of interest" description="Disordered" evidence="1">
    <location>
        <begin position="100"/>
        <end position="131"/>
    </location>
</feature>
<gene>
    <name evidence="4" type="ORF">AMON00008_LOCUS11464</name>
</gene>
<accession>A0A7S4Q5N7</accession>
<dbReference type="EMBL" id="HBNR01017375">
    <property type="protein sequence ID" value="CAE4571845.1"/>
    <property type="molecule type" value="Transcribed_RNA"/>
</dbReference>
<keyword evidence="2" id="KW-0812">Transmembrane</keyword>
<sequence>MVAFNGSLRRACCLAALVADLSLKPGLAAADSGYGFGDRCEIADTMGKQTLPQALLQISEMDAGRPFPMHSVGEMAEADEAAPTYTDLQRQRVPRQRAPLLAAQAKPAASPASRPELADQAARARSAAGSQTGNTELLTAMSALLPAPPRAPALLAVGTTSGMTAAMVFIPAAVFCACLVFALLHAVQARASKQDEAPPARGSAPQQVPRLNVQDVTRRSQAPASVSSVTGHEGRRVHAASGPPNVAVAASLTPSPRLPAMRSSTSVSGSLVTSARASFTQAMKSSPALFAPPANVPCLSPELIVPADNECCLLMPRIIPRNFGATDTVTINDTGGGPVFVASICLSSGDQLARSGGRRIALQSAMADLTFCFCRDAEQAADSGLPGLDIFTAKSKLFGTLRAVSSDDSPGNFFVQTTKGVCISFRGDRDSGGMLVSAQDGRLMAMTESTSPYERSVRIGPSVDAGLISLTMLGVDLLDHDSHISARPSVISVG</sequence>
<evidence type="ECO:0000256" key="1">
    <source>
        <dbReference type="SAM" id="MobiDB-lite"/>
    </source>
</evidence>
<keyword evidence="2" id="KW-0472">Membrane</keyword>